<feature type="region of interest" description="Disordered" evidence="2">
    <location>
        <begin position="73"/>
        <end position="92"/>
    </location>
</feature>
<protein>
    <submittedName>
        <fullName evidence="5">Phospholipase SGR2-like isoform X4</fullName>
    </submittedName>
</protein>
<feature type="compositionally biased region" description="Basic and acidic residues" evidence="2">
    <location>
        <begin position="75"/>
        <end position="87"/>
    </location>
</feature>
<feature type="transmembrane region" description="Helical" evidence="3">
    <location>
        <begin position="145"/>
        <end position="165"/>
    </location>
</feature>
<feature type="transmembrane region" description="Helical" evidence="3">
    <location>
        <begin position="231"/>
        <end position="251"/>
    </location>
</feature>
<accession>A0AAD6LB18</accession>
<evidence type="ECO:0000313" key="5">
    <source>
        <dbReference type="EMBL" id="KAJ6952355.1"/>
    </source>
</evidence>
<keyword evidence="1" id="KW-0175">Coiled coil</keyword>
<dbReference type="SUPFAM" id="SSF53474">
    <property type="entry name" value="alpha/beta-Hydrolases"/>
    <property type="match status" value="1"/>
</dbReference>
<dbReference type="SMART" id="SM01127">
    <property type="entry name" value="DDHD"/>
    <property type="match status" value="1"/>
</dbReference>
<sequence length="966" mass="107700">MRTLLNSRPLAPLPPCLASNFNSSPFRSLFHYSLRTNKRFHFLTPCSSLKQKKKQQQTLRKTNAPQSVRWFLNTKGDDGDDKVKGDGSEAEEGLEGDTAFKGTLLAGVLLVGVVGGFGAVGYIYKDQINAFLNQFSGFIEGYGPAGYALFVAVYAGLEILAIPAIPLTMSAGLLFGSLIGTIIVSISGTAAASIAFLIARYFARERILKLVEGNKKFLAIDKAIGENGFKVVTLLRLSPLLPFSLGNYLYGLTSVKFIPYVLGSWLGMLPGTWAYVSAGAFGRAIIQEESELRLREGNGGLWTLGLGLLVTAIAATYVTRLAKDELRQKKEEEMDDYCSQVPVQHVVFMVHGIGQRLEKSNLVDDVSSFRHITTSLSEQHLTSYQRGVQRVLFIPCQWRKGLKLSGEAAVEKITLDGVRGLRVMLSATVHDVLYYMSPIYRQDIINAVSNQLNRLYLKFLKRNPGYDGKVSIYGHSLGSVLSYDILCHQENLTSPFPMDWMYKEYSRSEESSLDTKRGTSTNLEDNISNVVKEAKKIVDPVEEKMMSARSTLVHENGLSDDFSTILSPIASELVGAASDSNFKQIHGKENPHEFVCDSSDVLSQERDHLCEAKDMKLDDPMSGVENRAVEGSENAGNKEKEINMLMKEIDSLKAKIAELEFKCGGGDASENGKATESMTKQPISKKLAVGLDEAPKSYTPYIKYTKLEFKVDTFYAVGSPLGVFLSLHNVRIGLGKGKEYWAEENISEEMPACRQMLNIFHPFDPVAYRIEPLVCKEFISKRPVIIPYHKGGRRLHIGFQEFTEDLAARSQAIINHLNVVKVKVLTVCQSKIANSEEEAENVNEKEERTYGSIMMERLTGSEGRIDHMLQDKTFEHPYLQAIGAHTNYWRDHDTALFILKHLYREIPEEPKLPAESSGGTSKDEIGSTGWYDQSETNEELPLTFSDRMMAKNFSKKANKYMKSPKC</sequence>
<dbReference type="GO" id="GO:0004620">
    <property type="term" value="F:phospholipase activity"/>
    <property type="evidence" value="ECO:0007669"/>
    <property type="project" value="TreeGrafter"/>
</dbReference>
<keyword evidence="3" id="KW-1133">Transmembrane helix</keyword>
<dbReference type="PANTHER" id="PTHR23509:SF10">
    <property type="entry name" value="LD21067P"/>
    <property type="match status" value="1"/>
</dbReference>
<dbReference type="InterPro" id="IPR029058">
    <property type="entry name" value="AB_hydrolase_fold"/>
</dbReference>
<dbReference type="InterPro" id="IPR004177">
    <property type="entry name" value="DDHD_dom"/>
</dbReference>
<evidence type="ECO:0000256" key="2">
    <source>
        <dbReference type="SAM" id="MobiDB-lite"/>
    </source>
</evidence>
<keyword evidence="3" id="KW-0812">Transmembrane</keyword>
<evidence type="ECO:0000256" key="1">
    <source>
        <dbReference type="SAM" id="Coils"/>
    </source>
</evidence>
<keyword evidence="6" id="KW-1185">Reference proteome</keyword>
<name>A0AAD6LB18_9ROSI</name>
<dbReference type="Pfam" id="PF09335">
    <property type="entry name" value="VTT_dom"/>
    <property type="match status" value="1"/>
</dbReference>
<dbReference type="PANTHER" id="PTHR23509">
    <property type="entry name" value="PA-PL1 PHOSPHOLIPASE FAMILY"/>
    <property type="match status" value="1"/>
</dbReference>
<evidence type="ECO:0000256" key="3">
    <source>
        <dbReference type="SAM" id="Phobius"/>
    </source>
</evidence>
<feature type="coiled-coil region" evidence="1">
    <location>
        <begin position="635"/>
        <end position="662"/>
    </location>
</feature>
<feature type="transmembrane region" description="Helical" evidence="3">
    <location>
        <begin position="299"/>
        <end position="318"/>
    </location>
</feature>
<feature type="region of interest" description="Disordered" evidence="2">
    <location>
        <begin position="910"/>
        <end position="936"/>
    </location>
</feature>
<dbReference type="InterPro" id="IPR058055">
    <property type="entry name" value="PA-PLA1"/>
</dbReference>
<feature type="domain" description="DDHD" evidence="4">
    <location>
        <begin position="707"/>
        <end position="904"/>
    </location>
</feature>
<feature type="transmembrane region" description="Helical" evidence="3">
    <location>
        <begin position="171"/>
        <end position="199"/>
    </location>
</feature>
<feature type="transmembrane region" description="Helical" evidence="3">
    <location>
        <begin position="104"/>
        <end position="124"/>
    </location>
</feature>
<reference evidence="5" key="1">
    <citation type="journal article" date="2023" name="Mol. Ecol. Resour.">
        <title>Chromosome-level genome assembly of a triploid poplar Populus alba 'Berolinensis'.</title>
        <authorList>
            <person name="Chen S."/>
            <person name="Yu Y."/>
            <person name="Wang X."/>
            <person name="Wang S."/>
            <person name="Zhang T."/>
            <person name="Zhou Y."/>
            <person name="He R."/>
            <person name="Meng N."/>
            <person name="Wang Y."/>
            <person name="Liu W."/>
            <person name="Liu Z."/>
            <person name="Liu J."/>
            <person name="Guo Q."/>
            <person name="Huang H."/>
            <person name="Sederoff R.R."/>
            <person name="Wang G."/>
            <person name="Qu G."/>
            <person name="Chen S."/>
        </authorList>
    </citation>
    <scope>NUCLEOTIDE SEQUENCE</scope>
    <source>
        <strain evidence="5">SC-2020</strain>
    </source>
</reference>
<dbReference type="GO" id="GO:0046872">
    <property type="term" value="F:metal ion binding"/>
    <property type="evidence" value="ECO:0007669"/>
    <property type="project" value="InterPro"/>
</dbReference>
<feature type="transmembrane region" description="Helical" evidence="3">
    <location>
        <begin position="257"/>
        <end position="278"/>
    </location>
</feature>
<dbReference type="Proteomes" id="UP001164929">
    <property type="component" value="Chromosome 19"/>
</dbReference>
<dbReference type="GO" id="GO:0005737">
    <property type="term" value="C:cytoplasm"/>
    <property type="evidence" value="ECO:0007669"/>
    <property type="project" value="TreeGrafter"/>
</dbReference>
<evidence type="ECO:0000313" key="6">
    <source>
        <dbReference type="Proteomes" id="UP001164929"/>
    </source>
</evidence>
<keyword evidence="3" id="KW-0472">Membrane</keyword>
<comment type="caution">
    <text evidence="5">The sequence shown here is derived from an EMBL/GenBank/DDBJ whole genome shotgun (WGS) entry which is preliminary data.</text>
</comment>
<proteinExistence type="predicted"/>
<gene>
    <name evidence="5" type="ORF">NC653_041484</name>
</gene>
<dbReference type="AlphaFoldDB" id="A0AAD6LB18"/>
<dbReference type="EMBL" id="JAQIZT010000019">
    <property type="protein sequence ID" value="KAJ6952355.1"/>
    <property type="molecule type" value="Genomic_DNA"/>
</dbReference>
<dbReference type="Pfam" id="PF02862">
    <property type="entry name" value="DDHD"/>
    <property type="match status" value="1"/>
</dbReference>
<dbReference type="InterPro" id="IPR032816">
    <property type="entry name" value="VTT_dom"/>
</dbReference>
<dbReference type="PROSITE" id="PS51043">
    <property type="entry name" value="DDHD"/>
    <property type="match status" value="1"/>
</dbReference>
<organism evidence="5 6">
    <name type="scientific">Populus alba x Populus x berolinensis</name>
    <dbReference type="NCBI Taxonomy" id="444605"/>
    <lineage>
        <taxon>Eukaryota</taxon>
        <taxon>Viridiplantae</taxon>
        <taxon>Streptophyta</taxon>
        <taxon>Embryophyta</taxon>
        <taxon>Tracheophyta</taxon>
        <taxon>Spermatophyta</taxon>
        <taxon>Magnoliopsida</taxon>
        <taxon>eudicotyledons</taxon>
        <taxon>Gunneridae</taxon>
        <taxon>Pentapetalae</taxon>
        <taxon>rosids</taxon>
        <taxon>fabids</taxon>
        <taxon>Malpighiales</taxon>
        <taxon>Salicaceae</taxon>
        <taxon>Saliceae</taxon>
        <taxon>Populus</taxon>
    </lineage>
</organism>
<evidence type="ECO:0000259" key="4">
    <source>
        <dbReference type="PROSITE" id="PS51043"/>
    </source>
</evidence>